<dbReference type="RefSeq" id="WP_378101071.1">
    <property type="nucleotide sequence ID" value="NZ_JBHSEP010000024.1"/>
</dbReference>
<keyword evidence="1" id="KW-0732">Signal</keyword>
<keyword evidence="3" id="KW-1185">Reference proteome</keyword>
<name>A0ABV9FGY7_9BACL</name>
<evidence type="ECO:0000256" key="1">
    <source>
        <dbReference type="SAM" id="SignalP"/>
    </source>
</evidence>
<dbReference type="Proteomes" id="UP001596028">
    <property type="component" value="Unassembled WGS sequence"/>
</dbReference>
<gene>
    <name evidence="2" type="ORF">ACFO3S_23640</name>
</gene>
<proteinExistence type="predicted"/>
<accession>A0ABV9FGY7</accession>
<comment type="caution">
    <text evidence="2">The sequence shown here is derived from an EMBL/GenBank/DDBJ whole genome shotgun (WGS) entry which is preliminary data.</text>
</comment>
<evidence type="ECO:0000313" key="2">
    <source>
        <dbReference type="EMBL" id="MFC4601256.1"/>
    </source>
</evidence>
<feature type="chain" id="PRO_5045809878" evidence="1">
    <location>
        <begin position="33"/>
        <end position="389"/>
    </location>
</feature>
<reference evidence="3" key="1">
    <citation type="journal article" date="2019" name="Int. J. Syst. Evol. Microbiol.">
        <title>The Global Catalogue of Microorganisms (GCM) 10K type strain sequencing project: providing services to taxonomists for standard genome sequencing and annotation.</title>
        <authorList>
            <consortium name="The Broad Institute Genomics Platform"/>
            <consortium name="The Broad Institute Genome Sequencing Center for Infectious Disease"/>
            <person name="Wu L."/>
            <person name="Ma J."/>
        </authorList>
    </citation>
    <scope>NUCLEOTIDE SEQUENCE [LARGE SCALE GENOMIC DNA]</scope>
    <source>
        <strain evidence="3">CCUG 49571</strain>
    </source>
</reference>
<sequence length="389" mass="43626">MFQWKRQFLWRRIALAGIAFGLSAGGSLPVSAKPPASEPSTIELVVRASRTADMYSSLTIASPSLSARVAQAERIAGERADDYPDLEVTVRKSSGRKSVYRLERTGQLWDETSSSRLRLPADASDRLLGYAETLRRHHYGKLMTWREARQVVTRKSRFTITDLETGLSFRVQRRAGSSHADVQPVTKEDSKLMKRIYGGTWSWERRAIVVTKGGERIAASMNGMPHGGDGIPGNGFKGHFCVHFLGSTSHRSDTPDPAHQLMVYKASGELRRYFDSASPHELTTSFVEAMNRKDGDMLRLLWPEAANERMEALNRLLDRLESIRIERRRMPLSDEPDDQLSAAVELPVLVRTKERGAVRAKLRFEVVRSSAGLPWRIVGLTSDHSSLIP</sequence>
<evidence type="ECO:0000313" key="3">
    <source>
        <dbReference type="Proteomes" id="UP001596028"/>
    </source>
</evidence>
<feature type="signal peptide" evidence="1">
    <location>
        <begin position="1"/>
        <end position="32"/>
    </location>
</feature>
<protein>
    <submittedName>
        <fullName evidence="2">Uncharacterized protein</fullName>
    </submittedName>
</protein>
<dbReference type="EMBL" id="JBHSEP010000024">
    <property type="protein sequence ID" value="MFC4601256.1"/>
    <property type="molecule type" value="Genomic_DNA"/>
</dbReference>
<organism evidence="2 3">
    <name type="scientific">Cohnella hongkongensis</name>
    <dbReference type="NCBI Taxonomy" id="178337"/>
    <lineage>
        <taxon>Bacteria</taxon>
        <taxon>Bacillati</taxon>
        <taxon>Bacillota</taxon>
        <taxon>Bacilli</taxon>
        <taxon>Bacillales</taxon>
        <taxon>Paenibacillaceae</taxon>
        <taxon>Cohnella</taxon>
    </lineage>
</organism>